<dbReference type="Proteomes" id="UP001054837">
    <property type="component" value="Unassembled WGS sequence"/>
</dbReference>
<feature type="compositionally biased region" description="Low complexity" evidence="1">
    <location>
        <begin position="1"/>
        <end position="11"/>
    </location>
</feature>
<comment type="caution">
    <text evidence="2">The sequence shown here is derived from an EMBL/GenBank/DDBJ whole genome shotgun (WGS) entry which is preliminary data.</text>
</comment>
<name>A0AAV4Q570_9ARAC</name>
<keyword evidence="3" id="KW-1185">Reference proteome</keyword>
<reference evidence="2 3" key="1">
    <citation type="submission" date="2021-06" db="EMBL/GenBank/DDBJ databases">
        <title>Caerostris darwini draft genome.</title>
        <authorList>
            <person name="Kono N."/>
            <person name="Arakawa K."/>
        </authorList>
    </citation>
    <scope>NUCLEOTIDE SEQUENCE [LARGE SCALE GENOMIC DNA]</scope>
</reference>
<accession>A0AAV4Q570</accession>
<evidence type="ECO:0000313" key="2">
    <source>
        <dbReference type="EMBL" id="GIY04261.1"/>
    </source>
</evidence>
<dbReference type="AlphaFoldDB" id="A0AAV4Q570"/>
<evidence type="ECO:0000313" key="3">
    <source>
        <dbReference type="Proteomes" id="UP001054837"/>
    </source>
</evidence>
<feature type="region of interest" description="Disordered" evidence="1">
    <location>
        <begin position="1"/>
        <end position="24"/>
    </location>
</feature>
<evidence type="ECO:0000256" key="1">
    <source>
        <dbReference type="SAM" id="MobiDB-lite"/>
    </source>
</evidence>
<protein>
    <submittedName>
        <fullName evidence="2">Uncharacterized protein</fullName>
    </submittedName>
</protein>
<gene>
    <name evidence="2" type="ORF">CDAR_253791</name>
</gene>
<dbReference type="EMBL" id="BPLQ01003906">
    <property type="protein sequence ID" value="GIY04261.1"/>
    <property type="molecule type" value="Genomic_DNA"/>
</dbReference>
<organism evidence="2 3">
    <name type="scientific">Caerostris darwini</name>
    <dbReference type="NCBI Taxonomy" id="1538125"/>
    <lineage>
        <taxon>Eukaryota</taxon>
        <taxon>Metazoa</taxon>
        <taxon>Ecdysozoa</taxon>
        <taxon>Arthropoda</taxon>
        <taxon>Chelicerata</taxon>
        <taxon>Arachnida</taxon>
        <taxon>Araneae</taxon>
        <taxon>Araneomorphae</taxon>
        <taxon>Entelegynae</taxon>
        <taxon>Araneoidea</taxon>
        <taxon>Araneidae</taxon>
        <taxon>Caerostris</taxon>
    </lineage>
</organism>
<proteinExistence type="predicted"/>
<sequence length="88" mass="9687">MSLIESSSLSSATKTAKNKTRRRMHWNGTLQSHNELQAISSPDKRVLSSGVHVCRLAARAFFLTLIPPSFYVPSALEVSGHSFDNSAR</sequence>